<evidence type="ECO:0000313" key="3">
    <source>
        <dbReference type="Proteomes" id="UP000198284"/>
    </source>
</evidence>
<evidence type="ECO:0008006" key="4">
    <source>
        <dbReference type="Google" id="ProtNLM"/>
    </source>
</evidence>
<keyword evidence="1" id="KW-0732">Signal</keyword>
<keyword evidence="3" id="KW-1185">Reference proteome</keyword>
<feature type="signal peptide" evidence="1">
    <location>
        <begin position="1"/>
        <end position="21"/>
    </location>
</feature>
<proteinExistence type="predicted"/>
<dbReference type="AlphaFoldDB" id="A0A239F0K1"/>
<evidence type="ECO:0000256" key="1">
    <source>
        <dbReference type="SAM" id="SignalP"/>
    </source>
</evidence>
<evidence type="ECO:0000313" key="2">
    <source>
        <dbReference type="EMBL" id="SNS50456.1"/>
    </source>
</evidence>
<sequence>MKATYIFAAFTLLSAGAAAMAADATDTREKVKAELQQAYNDGYRPGMSEFYVKVAPAVKEQQSQLAQGKESTRTASQK</sequence>
<reference evidence="2 3" key="1">
    <citation type="submission" date="2017-06" db="EMBL/GenBank/DDBJ databases">
        <authorList>
            <person name="Kim H.J."/>
            <person name="Triplett B.A."/>
        </authorList>
    </citation>
    <scope>NUCLEOTIDE SEQUENCE [LARGE SCALE GENOMIC DNA]</scope>
    <source>
        <strain evidence="2 3">U15</strain>
    </source>
</reference>
<protein>
    <recommendedName>
        <fullName evidence="4">DUF4148 domain-containing protein</fullName>
    </recommendedName>
</protein>
<name>A0A239F0K1_9BURK</name>
<dbReference type="Proteomes" id="UP000198284">
    <property type="component" value="Unassembled WGS sequence"/>
</dbReference>
<feature type="chain" id="PRO_5012557153" description="DUF4148 domain-containing protein" evidence="1">
    <location>
        <begin position="22"/>
        <end position="78"/>
    </location>
</feature>
<gene>
    <name evidence="2" type="ORF">SAMN06265795_103115</name>
</gene>
<accession>A0A239F0K1</accession>
<dbReference type="InterPro" id="IPR025421">
    <property type="entry name" value="DUF4148"/>
</dbReference>
<dbReference type="EMBL" id="FZOT01000003">
    <property type="protein sequence ID" value="SNS50456.1"/>
    <property type="molecule type" value="Genomic_DNA"/>
</dbReference>
<dbReference type="RefSeq" id="WP_176442357.1">
    <property type="nucleotide sequence ID" value="NZ_FZOT01000003.1"/>
</dbReference>
<dbReference type="Pfam" id="PF13663">
    <property type="entry name" value="DUF4148"/>
    <property type="match status" value="1"/>
</dbReference>
<organism evidence="2 3">
    <name type="scientific">Noviherbaspirillum humi</name>
    <dbReference type="NCBI Taxonomy" id="1688639"/>
    <lineage>
        <taxon>Bacteria</taxon>
        <taxon>Pseudomonadati</taxon>
        <taxon>Pseudomonadota</taxon>
        <taxon>Betaproteobacteria</taxon>
        <taxon>Burkholderiales</taxon>
        <taxon>Oxalobacteraceae</taxon>
        <taxon>Noviherbaspirillum</taxon>
    </lineage>
</organism>